<accession>A0A814M1Y6</accession>
<dbReference type="Proteomes" id="UP000663823">
    <property type="component" value="Unassembled WGS sequence"/>
</dbReference>
<gene>
    <name evidence="5" type="ORF">FNK824_LOCUS28150</name>
    <name evidence="4" type="ORF">OTI717_LOCUS23186</name>
    <name evidence="2" type="ORF">RFH988_LOCUS17761</name>
    <name evidence="3" type="ORF">SEV965_LOCUS17020</name>
</gene>
<evidence type="ECO:0000313" key="4">
    <source>
        <dbReference type="EMBL" id="CAF3889336.1"/>
    </source>
</evidence>
<dbReference type="AlphaFoldDB" id="A0A814M1Y6"/>
<evidence type="ECO:0000256" key="1">
    <source>
        <dbReference type="SAM" id="Phobius"/>
    </source>
</evidence>
<comment type="caution">
    <text evidence="2">The sequence shown here is derived from an EMBL/GenBank/DDBJ whole genome shotgun (WGS) entry which is preliminary data.</text>
</comment>
<dbReference type="OrthoDB" id="10052110at2759"/>
<dbReference type="EMBL" id="CAJNOU010000958">
    <property type="protein sequence ID" value="CAF1123224.1"/>
    <property type="molecule type" value="Genomic_DNA"/>
</dbReference>
<keyword evidence="1" id="KW-1133">Transmembrane helix</keyword>
<dbReference type="Proteomes" id="UP000663889">
    <property type="component" value="Unassembled WGS sequence"/>
</dbReference>
<reference evidence="2" key="1">
    <citation type="submission" date="2021-02" db="EMBL/GenBank/DDBJ databases">
        <authorList>
            <person name="Nowell W R."/>
        </authorList>
    </citation>
    <scope>NUCLEOTIDE SEQUENCE</scope>
</reference>
<keyword evidence="1" id="KW-0472">Membrane</keyword>
<protein>
    <submittedName>
        <fullName evidence="2">Uncharacterized protein</fullName>
    </submittedName>
</protein>
<dbReference type="EMBL" id="CAJOAX010004090">
    <property type="protein sequence ID" value="CAF3889336.1"/>
    <property type="molecule type" value="Genomic_DNA"/>
</dbReference>
<feature type="transmembrane region" description="Helical" evidence="1">
    <location>
        <begin position="117"/>
        <end position="143"/>
    </location>
</feature>
<evidence type="ECO:0000313" key="6">
    <source>
        <dbReference type="Proteomes" id="UP000663882"/>
    </source>
</evidence>
<dbReference type="EMBL" id="CAJNOO010000964">
    <property type="protein sequence ID" value="CAF1070764.1"/>
    <property type="molecule type" value="Genomic_DNA"/>
</dbReference>
<feature type="transmembrane region" description="Helical" evidence="1">
    <location>
        <begin position="12"/>
        <end position="31"/>
    </location>
</feature>
<keyword evidence="1" id="KW-0812">Transmembrane</keyword>
<organism evidence="2 6">
    <name type="scientific">Rotaria sordida</name>
    <dbReference type="NCBI Taxonomy" id="392033"/>
    <lineage>
        <taxon>Eukaryota</taxon>
        <taxon>Metazoa</taxon>
        <taxon>Spiralia</taxon>
        <taxon>Gnathifera</taxon>
        <taxon>Rotifera</taxon>
        <taxon>Eurotatoria</taxon>
        <taxon>Bdelloidea</taxon>
        <taxon>Philodinida</taxon>
        <taxon>Philodinidae</taxon>
        <taxon>Rotaria</taxon>
    </lineage>
</organism>
<sequence length="218" mass="25265">MYQSRSSLPYDILHGIHMSANLSVIIAYLSYFPPPPPVIPGPPSHRFRTYSPHYVSSLLCFVSDDCNSQSLNEYMPLIDNNQSTSLTNISHIAKNSSYLTKSSSLSANIINLFQHHFFLMFLLILLLSIILFLMSLLILLIYFQRHRQNQLRSKNKNKKYYNRLIAYRRQRSKIKNHNEHNLIHLRKDSFTPNLTRISISSGTPINNNNNNNKTEEAV</sequence>
<dbReference type="EMBL" id="CAJOBE010007592">
    <property type="protein sequence ID" value="CAF4040544.1"/>
    <property type="molecule type" value="Genomic_DNA"/>
</dbReference>
<evidence type="ECO:0000313" key="3">
    <source>
        <dbReference type="EMBL" id="CAF1123224.1"/>
    </source>
</evidence>
<name>A0A814M1Y6_9BILA</name>
<dbReference type="Proteomes" id="UP000663874">
    <property type="component" value="Unassembled WGS sequence"/>
</dbReference>
<proteinExistence type="predicted"/>
<dbReference type="Proteomes" id="UP000663882">
    <property type="component" value="Unassembled WGS sequence"/>
</dbReference>
<evidence type="ECO:0000313" key="5">
    <source>
        <dbReference type="EMBL" id="CAF4040544.1"/>
    </source>
</evidence>
<evidence type="ECO:0000313" key="2">
    <source>
        <dbReference type="EMBL" id="CAF1070764.1"/>
    </source>
</evidence>